<evidence type="ECO:0000256" key="8">
    <source>
        <dbReference type="SAM" id="MobiDB-lite"/>
    </source>
</evidence>
<feature type="chain" id="PRO_5020591031" description="Copper acquisition factor BIM1-like domain-containing protein" evidence="9">
    <location>
        <begin position="19"/>
        <end position="205"/>
    </location>
</feature>
<feature type="domain" description="Copper acquisition factor BIM1-like" evidence="10">
    <location>
        <begin position="17"/>
        <end position="159"/>
    </location>
</feature>
<dbReference type="OrthoDB" id="2146436at2759"/>
<evidence type="ECO:0000256" key="9">
    <source>
        <dbReference type="SAM" id="SignalP"/>
    </source>
</evidence>
<dbReference type="InterPro" id="IPR046936">
    <property type="entry name" value="BIM1-like"/>
</dbReference>
<comment type="caution">
    <text evidence="11">The sequence shown here is derived from an EMBL/GenBank/DDBJ whole genome shotgun (WGS) entry which is preliminary data.</text>
</comment>
<evidence type="ECO:0000313" key="12">
    <source>
        <dbReference type="Proteomes" id="UP000292702"/>
    </source>
</evidence>
<keyword evidence="7" id="KW-0449">Lipoprotein</keyword>
<protein>
    <recommendedName>
        <fullName evidence="10">Copper acquisition factor BIM1-like domain-containing protein</fullName>
    </recommendedName>
</protein>
<comment type="subcellular location">
    <subcellularLocation>
        <location evidence="1">Cell membrane</location>
        <topology evidence="1">Lipid-anchor</topology>
        <topology evidence="1">GPI-anchor</topology>
    </subcellularLocation>
</comment>
<evidence type="ECO:0000256" key="2">
    <source>
        <dbReference type="ARBA" id="ARBA00022475"/>
    </source>
</evidence>
<keyword evidence="4 9" id="KW-0732">Signal</keyword>
<dbReference type="Pfam" id="PF20238">
    <property type="entry name" value="BIM1-like_dom"/>
    <property type="match status" value="1"/>
</dbReference>
<sequence>MRLQSIALVGSLLGVASAHFHLQYPPPRGPFVADQEVGFCDGYVNSTTNRTEFPLDGGIISITSSHPHFTFGVIISTLENPTSFRNFTQAVDYFVTESAGGFCFPVNLSAKNLPGVQEGANVTVQMVFDGGDEKLYQCADLTLKQAATVSSDVPCVNGTTTSGSPSAAVETGAPSPTATTGDASSLSALNVAGMLGIVGSVWAVL</sequence>
<gene>
    <name evidence="11" type="ORF">EIP91_005021</name>
</gene>
<keyword evidence="3" id="KW-0336">GPI-anchor</keyword>
<evidence type="ECO:0000256" key="1">
    <source>
        <dbReference type="ARBA" id="ARBA00004609"/>
    </source>
</evidence>
<evidence type="ECO:0000256" key="5">
    <source>
        <dbReference type="ARBA" id="ARBA00023136"/>
    </source>
</evidence>
<dbReference type="InterPro" id="IPR046530">
    <property type="entry name" value="BIM1-like_dom"/>
</dbReference>
<dbReference type="CDD" id="cd21176">
    <property type="entry name" value="LPMO_auxiliary-like"/>
    <property type="match status" value="1"/>
</dbReference>
<keyword evidence="5" id="KW-0472">Membrane</keyword>
<evidence type="ECO:0000256" key="3">
    <source>
        <dbReference type="ARBA" id="ARBA00022622"/>
    </source>
</evidence>
<name>A0A4R0RMN9_9APHY</name>
<dbReference type="GO" id="GO:0098552">
    <property type="term" value="C:side of membrane"/>
    <property type="evidence" value="ECO:0007669"/>
    <property type="project" value="UniProtKB-KW"/>
</dbReference>
<evidence type="ECO:0000313" key="11">
    <source>
        <dbReference type="EMBL" id="TCD70040.1"/>
    </source>
</evidence>
<evidence type="ECO:0000259" key="10">
    <source>
        <dbReference type="Pfam" id="PF20238"/>
    </source>
</evidence>
<evidence type="ECO:0000256" key="4">
    <source>
        <dbReference type="ARBA" id="ARBA00022729"/>
    </source>
</evidence>
<organism evidence="11 12">
    <name type="scientific">Steccherinum ochraceum</name>
    <dbReference type="NCBI Taxonomy" id="92696"/>
    <lineage>
        <taxon>Eukaryota</taxon>
        <taxon>Fungi</taxon>
        <taxon>Dikarya</taxon>
        <taxon>Basidiomycota</taxon>
        <taxon>Agaricomycotina</taxon>
        <taxon>Agaricomycetes</taxon>
        <taxon>Polyporales</taxon>
        <taxon>Steccherinaceae</taxon>
        <taxon>Steccherinum</taxon>
    </lineage>
</organism>
<accession>A0A4R0RMN9</accession>
<reference evidence="11 12" key="1">
    <citation type="submission" date="2018-11" db="EMBL/GenBank/DDBJ databases">
        <title>Genome assembly of Steccherinum ochraceum LE-BIN_3174, the white-rot fungus of the Steccherinaceae family (The Residual Polyporoid clade, Polyporales, Basidiomycota).</title>
        <authorList>
            <person name="Fedorova T.V."/>
            <person name="Glazunova O.A."/>
            <person name="Landesman E.O."/>
            <person name="Moiseenko K.V."/>
            <person name="Psurtseva N.V."/>
            <person name="Savinova O.S."/>
            <person name="Shakhova N.V."/>
            <person name="Tyazhelova T.V."/>
            <person name="Vasina D.V."/>
        </authorList>
    </citation>
    <scope>NUCLEOTIDE SEQUENCE [LARGE SCALE GENOMIC DNA]</scope>
    <source>
        <strain evidence="11 12">LE-BIN_3174</strain>
    </source>
</reference>
<feature type="signal peptide" evidence="9">
    <location>
        <begin position="1"/>
        <end position="18"/>
    </location>
</feature>
<evidence type="ECO:0000256" key="6">
    <source>
        <dbReference type="ARBA" id="ARBA00023180"/>
    </source>
</evidence>
<keyword evidence="2" id="KW-1003">Cell membrane</keyword>
<keyword evidence="6" id="KW-0325">Glycoprotein</keyword>
<feature type="region of interest" description="Disordered" evidence="8">
    <location>
        <begin position="160"/>
        <end position="179"/>
    </location>
</feature>
<dbReference type="STRING" id="92696.A0A4R0RMN9"/>
<dbReference type="Proteomes" id="UP000292702">
    <property type="component" value="Unassembled WGS sequence"/>
</dbReference>
<keyword evidence="12" id="KW-1185">Reference proteome</keyword>
<dbReference type="AlphaFoldDB" id="A0A4R0RMN9"/>
<dbReference type="EMBL" id="RWJN01000028">
    <property type="protein sequence ID" value="TCD70040.1"/>
    <property type="molecule type" value="Genomic_DNA"/>
</dbReference>
<proteinExistence type="predicted"/>
<evidence type="ECO:0000256" key="7">
    <source>
        <dbReference type="ARBA" id="ARBA00023288"/>
    </source>
</evidence>
<dbReference type="PANTHER" id="PTHR34992">
    <property type="entry name" value="HYPHAL ANASTAMOSIS-7 PROTEIN"/>
    <property type="match status" value="1"/>
</dbReference>
<dbReference type="GO" id="GO:0005886">
    <property type="term" value="C:plasma membrane"/>
    <property type="evidence" value="ECO:0007669"/>
    <property type="project" value="UniProtKB-SubCell"/>
</dbReference>